<evidence type="ECO:0000313" key="1">
    <source>
        <dbReference type="EMBL" id="SPC14225.1"/>
    </source>
</evidence>
<organism evidence="1">
    <name type="scientific">Cupriavidus oxalaticus</name>
    <dbReference type="NCBI Taxonomy" id="96344"/>
    <lineage>
        <taxon>Bacteria</taxon>
        <taxon>Pseudomonadati</taxon>
        <taxon>Pseudomonadota</taxon>
        <taxon>Betaproteobacteria</taxon>
        <taxon>Burkholderiales</taxon>
        <taxon>Burkholderiaceae</taxon>
        <taxon>Cupriavidus</taxon>
    </lineage>
</organism>
<comment type="caution">
    <text evidence="1">The sequence shown here is derived from an EMBL/GenBank/DDBJ whole genome shotgun (WGS) entry which is preliminary data.</text>
</comment>
<dbReference type="EMBL" id="OGUS01000121">
    <property type="protein sequence ID" value="SPC14225.1"/>
    <property type="molecule type" value="Genomic_DNA"/>
</dbReference>
<gene>
    <name evidence="1" type="ORF">CO2235_200081</name>
</gene>
<reference evidence="1" key="1">
    <citation type="submission" date="2018-01" db="EMBL/GenBank/DDBJ databases">
        <authorList>
            <person name="Clerissi C."/>
        </authorList>
    </citation>
    <scope>NUCLEOTIDE SEQUENCE</scope>
    <source>
        <strain evidence="1">Cupriavidus oxalaticus LMG 2235</strain>
    </source>
</reference>
<protein>
    <submittedName>
        <fullName evidence="1">Uncharacterized protein</fullName>
    </submittedName>
</protein>
<sequence length="79" mass="8478">MPGCLPIPADTDSLLQTVDQYLLVNRLCQKVDCAAQECAAALSHVAVPSDHNDGQPAPRSDKALLHCKAADGRHPNIQY</sequence>
<dbReference type="AlphaFoldDB" id="A0A375G5I9"/>
<proteinExistence type="predicted"/>
<dbReference type="Proteomes" id="UP000256862">
    <property type="component" value="Chromosome CO2235"/>
</dbReference>
<accession>A0A375G5I9</accession>
<name>A0A375G5I9_9BURK</name>